<reference evidence="2" key="1">
    <citation type="submission" date="2013-10" db="EMBL/GenBank/DDBJ databases">
        <title>Genome sequencing of Onchocerca volvulus.</title>
        <authorList>
            <person name="Cotton J."/>
            <person name="Tsai J."/>
            <person name="Stanley E."/>
            <person name="Tracey A."/>
            <person name="Holroyd N."/>
            <person name="Lustigman S."/>
            <person name="Berriman M."/>
        </authorList>
    </citation>
    <scope>NUCLEOTIDE SEQUENCE</scope>
</reference>
<evidence type="ECO:0000313" key="1">
    <source>
        <dbReference type="EnsemblMetazoa" id="OVOC4729.1"/>
    </source>
</evidence>
<keyword evidence="2" id="KW-1185">Reference proteome</keyword>
<reference evidence="1" key="2">
    <citation type="submission" date="2022-06" db="UniProtKB">
        <authorList>
            <consortium name="EnsemblMetazoa"/>
        </authorList>
    </citation>
    <scope>IDENTIFICATION</scope>
</reference>
<proteinExistence type="predicted"/>
<dbReference type="AlphaFoldDB" id="A0A8R1TV43"/>
<evidence type="ECO:0000313" key="2">
    <source>
        <dbReference type="Proteomes" id="UP000024404"/>
    </source>
</evidence>
<dbReference type="Proteomes" id="UP000024404">
    <property type="component" value="Unassembled WGS sequence"/>
</dbReference>
<dbReference type="EnsemblMetazoa" id="OVOC4729.1">
    <property type="protein sequence ID" value="OVOC4729.1"/>
    <property type="gene ID" value="WBGene00241538"/>
</dbReference>
<accession>A0A8R1TV43</accession>
<organism evidence="1 2">
    <name type="scientific">Onchocerca volvulus</name>
    <dbReference type="NCBI Taxonomy" id="6282"/>
    <lineage>
        <taxon>Eukaryota</taxon>
        <taxon>Metazoa</taxon>
        <taxon>Ecdysozoa</taxon>
        <taxon>Nematoda</taxon>
        <taxon>Chromadorea</taxon>
        <taxon>Rhabditida</taxon>
        <taxon>Spirurina</taxon>
        <taxon>Spiruromorpha</taxon>
        <taxon>Filarioidea</taxon>
        <taxon>Onchocercidae</taxon>
        <taxon>Onchocerca</taxon>
    </lineage>
</organism>
<protein>
    <submittedName>
        <fullName evidence="1">Uncharacterized protein</fullName>
    </submittedName>
</protein>
<sequence length="143" mass="16486">MRNIAGVFERPLLKMKQNAMKHSWREVPQTTTLHIRSALNSISYFDVLCAYITTNQSHHMIHHIQHISHLKISHRAVVKESKRVAMNAKRHASCFQSFHSCRMVLALSLHSAASILAKQIRLQIIFCHISTYSETPKKCPYVI</sequence>
<name>A0A8R1TV43_ONCVO</name>
<dbReference type="EMBL" id="CMVM020000144">
    <property type="status" value="NOT_ANNOTATED_CDS"/>
    <property type="molecule type" value="Genomic_DNA"/>
</dbReference>